<keyword evidence="1" id="KW-1133">Transmembrane helix</keyword>
<organism evidence="2">
    <name type="scientific">viral metagenome</name>
    <dbReference type="NCBI Taxonomy" id="1070528"/>
    <lineage>
        <taxon>unclassified sequences</taxon>
        <taxon>metagenomes</taxon>
        <taxon>organismal metagenomes</taxon>
    </lineage>
</organism>
<dbReference type="AlphaFoldDB" id="A0A6M3K666"/>
<reference evidence="2" key="1">
    <citation type="submission" date="2020-03" db="EMBL/GenBank/DDBJ databases">
        <title>The deep terrestrial virosphere.</title>
        <authorList>
            <person name="Holmfeldt K."/>
            <person name="Nilsson E."/>
            <person name="Simone D."/>
            <person name="Lopez-Fernandez M."/>
            <person name="Wu X."/>
            <person name="de Brujin I."/>
            <person name="Lundin D."/>
            <person name="Andersson A."/>
            <person name="Bertilsson S."/>
            <person name="Dopson M."/>
        </authorList>
    </citation>
    <scope>NUCLEOTIDE SEQUENCE</scope>
    <source>
        <strain evidence="2">MM415A01483</strain>
    </source>
</reference>
<protein>
    <submittedName>
        <fullName evidence="2">Uncharacterized protein</fullName>
    </submittedName>
</protein>
<name>A0A6M3K666_9ZZZZ</name>
<feature type="transmembrane region" description="Helical" evidence="1">
    <location>
        <begin position="34"/>
        <end position="56"/>
    </location>
</feature>
<gene>
    <name evidence="2" type="ORF">MM415A01483_0015</name>
</gene>
<keyword evidence="1" id="KW-0812">Transmembrane</keyword>
<proteinExistence type="predicted"/>
<evidence type="ECO:0000256" key="1">
    <source>
        <dbReference type="SAM" id="Phobius"/>
    </source>
</evidence>
<keyword evidence="1" id="KW-0472">Membrane</keyword>
<dbReference type="EMBL" id="MT142232">
    <property type="protein sequence ID" value="QJA76577.1"/>
    <property type="molecule type" value="Genomic_DNA"/>
</dbReference>
<accession>A0A6M3K666</accession>
<evidence type="ECO:0000313" key="2">
    <source>
        <dbReference type="EMBL" id="QJA76577.1"/>
    </source>
</evidence>
<sequence>MGFRWVEKDFKMISLAFAWVVVTAIKHCREGSINLGLFCVTGFCDVAMVLGIIGILKGG</sequence>